<evidence type="ECO:0000256" key="7">
    <source>
        <dbReference type="ARBA" id="ARBA00023136"/>
    </source>
</evidence>
<dbReference type="GO" id="GO:0005886">
    <property type="term" value="C:plasma membrane"/>
    <property type="evidence" value="ECO:0007669"/>
    <property type="project" value="UniProtKB-SubCell"/>
</dbReference>
<dbReference type="FunFam" id="3.40.50.300:FF:000016">
    <property type="entry name" value="Oligopeptide ABC transporter ATP-binding component"/>
    <property type="match status" value="1"/>
</dbReference>
<dbReference type="PROSITE" id="PS00211">
    <property type="entry name" value="ABC_TRANSPORTER_1"/>
    <property type="match status" value="1"/>
</dbReference>
<reference evidence="9 10" key="1">
    <citation type="submission" date="2012-02" db="EMBL/GenBank/DDBJ databases">
        <title>Improved High-Quality Draft Sequence of Rhizobium leguminosarum bv. trifolii WSM2297.</title>
        <authorList>
            <consortium name="US DOE Joint Genome Institute"/>
            <person name="Lucas S."/>
            <person name="Han J."/>
            <person name="Lapidus A."/>
            <person name="Cheng J.-F."/>
            <person name="Goodwin L."/>
            <person name="Pitluck S."/>
            <person name="Peters L."/>
            <person name="Ovchinnikova G."/>
            <person name="Zhang X."/>
            <person name="Detter J.C."/>
            <person name="Han C."/>
            <person name="Tapia R."/>
            <person name="Land M."/>
            <person name="Hauser L."/>
            <person name="Kyrpides N."/>
            <person name="Ivanova N."/>
            <person name="Pagani I."/>
            <person name="Brau L."/>
            <person name="Yates R."/>
            <person name="O'Hara G."/>
            <person name="Rui T."/>
            <person name="Howieson J."/>
            <person name="Reeve W."/>
            <person name="Woyke T."/>
        </authorList>
    </citation>
    <scope>NUCLEOTIDE SEQUENCE [LARGE SCALE GENOMIC DNA]</scope>
    <source>
        <strain evidence="9 10">WSM2297</strain>
    </source>
</reference>
<keyword evidence="6 9" id="KW-0067">ATP-binding</keyword>
<dbReference type="Pfam" id="PF00005">
    <property type="entry name" value="ABC_tran"/>
    <property type="match status" value="1"/>
</dbReference>
<dbReference type="InterPro" id="IPR017871">
    <property type="entry name" value="ABC_transporter-like_CS"/>
</dbReference>
<dbReference type="Gene3D" id="3.40.50.300">
    <property type="entry name" value="P-loop containing nucleotide triphosphate hydrolases"/>
    <property type="match status" value="1"/>
</dbReference>
<dbReference type="GO" id="GO:0055085">
    <property type="term" value="P:transmembrane transport"/>
    <property type="evidence" value="ECO:0007669"/>
    <property type="project" value="UniProtKB-ARBA"/>
</dbReference>
<dbReference type="InterPro" id="IPR013563">
    <property type="entry name" value="Oligopep_ABC_C"/>
</dbReference>
<dbReference type="InterPro" id="IPR003439">
    <property type="entry name" value="ABC_transporter-like_ATP-bd"/>
</dbReference>
<dbReference type="GO" id="GO:0015833">
    <property type="term" value="P:peptide transport"/>
    <property type="evidence" value="ECO:0007669"/>
    <property type="project" value="InterPro"/>
</dbReference>
<organism evidence="9 10">
    <name type="scientific">Rhizobium leguminosarum bv. trifolii WSM2297</name>
    <dbReference type="NCBI Taxonomy" id="754762"/>
    <lineage>
        <taxon>Bacteria</taxon>
        <taxon>Pseudomonadati</taxon>
        <taxon>Pseudomonadota</taxon>
        <taxon>Alphaproteobacteria</taxon>
        <taxon>Hyphomicrobiales</taxon>
        <taxon>Rhizobiaceae</taxon>
        <taxon>Rhizobium/Agrobacterium group</taxon>
        <taxon>Rhizobium</taxon>
    </lineage>
</organism>
<dbReference type="InterPro" id="IPR027417">
    <property type="entry name" value="P-loop_NTPase"/>
</dbReference>
<dbReference type="PANTHER" id="PTHR43297">
    <property type="entry name" value="OLIGOPEPTIDE TRANSPORT ATP-BINDING PROTEIN APPD"/>
    <property type="match status" value="1"/>
</dbReference>
<dbReference type="HOGENOM" id="CLU_000604_1_23_5"/>
<evidence type="ECO:0000256" key="6">
    <source>
        <dbReference type="ARBA" id="ARBA00022840"/>
    </source>
</evidence>
<dbReference type="NCBIfam" id="TIGR01727">
    <property type="entry name" value="oligo_HPY"/>
    <property type="match status" value="1"/>
</dbReference>
<keyword evidence="4" id="KW-1003">Cell membrane</keyword>
<dbReference type="SMART" id="SM00382">
    <property type="entry name" value="AAA"/>
    <property type="match status" value="1"/>
</dbReference>
<dbReference type="OrthoDB" id="9815712at2"/>
<dbReference type="InterPro" id="IPR050388">
    <property type="entry name" value="ABC_Ni/Peptide_Import"/>
</dbReference>
<dbReference type="RefSeq" id="WP_003581404.1">
    <property type="nucleotide sequence ID" value="NZ_JH719395.1"/>
</dbReference>
<keyword evidence="3" id="KW-0813">Transport</keyword>
<feature type="domain" description="ABC transporter" evidence="8">
    <location>
        <begin position="13"/>
        <end position="261"/>
    </location>
</feature>
<dbReference type="SUPFAM" id="SSF52540">
    <property type="entry name" value="P-loop containing nucleoside triphosphate hydrolases"/>
    <property type="match status" value="1"/>
</dbReference>
<accession>J0CM80</accession>
<evidence type="ECO:0000256" key="4">
    <source>
        <dbReference type="ARBA" id="ARBA00022475"/>
    </source>
</evidence>
<evidence type="ECO:0000313" key="10">
    <source>
        <dbReference type="Proteomes" id="UP000005732"/>
    </source>
</evidence>
<name>J0CM80_RHILT</name>
<dbReference type="PANTHER" id="PTHR43297:SF2">
    <property type="entry name" value="DIPEPTIDE TRANSPORT ATP-BINDING PROTEIN DPPD"/>
    <property type="match status" value="1"/>
</dbReference>
<evidence type="ECO:0000256" key="3">
    <source>
        <dbReference type="ARBA" id="ARBA00022448"/>
    </source>
</evidence>
<dbReference type="EMBL" id="JH719395">
    <property type="protein sequence ID" value="EJC80680.1"/>
    <property type="molecule type" value="Genomic_DNA"/>
</dbReference>
<dbReference type="AlphaFoldDB" id="J0CM80"/>
<dbReference type="GO" id="GO:0016887">
    <property type="term" value="F:ATP hydrolysis activity"/>
    <property type="evidence" value="ECO:0007669"/>
    <property type="project" value="InterPro"/>
</dbReference>
<dbReference type="PROSITE" id="PS50893">
    <property type="entry name" value="ABC_TRANSPORTER_2"/>
    <property type="match status" value="1"/>
</dbReference>
<evidence type="ECO:0000259" key="8">
    <source>
        <dbReference type="PROSITE" id="PS50893"/>
    </source>
</evidence>
<evidence type="ECO:0000256" key="2">
    <source>
        <dbReference type="ARBA" id="ARBA00005417"/>
    </source>
</evidence>
<sequence>MSSAFPPTAAPILEVVDISVDYQLLNRSLPALRDISLLIHAGEAVALVGESGSGKTTTAMTVAGLLPPNAKVASGEVRYRGKRLPINDEDAMRPHRWNDVSVVFQGAMNALNPVQRIIKQIAEPCILKLGMTRNEAMRRARELLELVGISVERGAAYPHELSGGMRQRVMIAMALACHPSIIIGDEPTTALDVITQAQILTLVKRLRKELNLALILITHDLSVVAESCDRVMIMYAGRIIEDGNVADVFRSPKHPYTKLLIDSIPDPTRGKRVTKPIPGDPPSLQNRPSGCAFRTRCPSAMDICAKEVPSPTAQQHGRVACHLYSATCQEPKANSNV</sequence>
<dbReference type="CDD" id="cd03257">
    <property type="entry name" value="ABC_NikE_OppD_transporters"/>
    <property type="match status" value="1"/>
</dbReference>
<evidence type="ECO:0000256" key="1">
    <source>
        <dbReference type="ARBA" id="ARBA00004417"/>
    </source>
</evidence>
<dbReference type="GO" id="GO:0005524">
    <property type="term" value="F:ATP binding"/>
    <property type="evidence" value="ECO:0007669"/>
    <property type="project" value="UniProtKB-KW"/>
</dbReference>
<dbReference type="Proteomes" id="UP000005732">
    <property type="component" value="Unassembled WGS sequence"/>
</dbReference>
<gene>
    <name evidence="9" type="ORF">Rleg4DRAFT_2317</name>
</gene>
<evidence type="ECO:0000313" key="9">
    <source>
        <dbReference type="EMBL" id="EJC80680.1"/>
    </source>
</evidence>
<dbReference type="InterPro" id="IPR003593">
    <property type="entry name" value="AAA+_ATPase"/>
</dbReference>
<keyword evidence="5" id="KW-0547">Nucleotide-binding</keyword>
<proteinExistence type="inferred from homology"/>
<comment type="subcellular location">
    <subcellularLocation>
        <location evidence="1">Cell inner membrane</location>
        <topology evidence="1">Peripheral membrane protein</topology>
    </subcellularLocation>
</comment>
<evidence type="ECO:0000256" key="5">
    <source>
        <dbReference type="ARBA" id="ARBA00022741"/>
    </source>
</evidence>
<comment type="similarity">
    <text evidence="2">Belongs to the ABC transporter superfamily.</text>
</comment>
<keyword evidence="7" id="KW-0472">Membrane</keyword>
<dbReference type="Pfam" id="PF08352">
    <property type="entry name" value="oligo_HPY"/>
    <property type="match status" value="1"/>
</dbReference>
<protein>
    <submittedName>
        <fullName evidence="9">Oligopeptide/dipeptide ABC transporter, ATP-binding protein</fullName>
    </submittedName>
</protein>